<keyword evidence="2" id="KW-1185">Reference proteome</keyword>
<organism evidence="1 2">
    <name type="scientific">Mucuna pruriens</name>
    <name type="common">Velvet bean</name>
    <name type="synonym">Dolichos pruriens</name>
    <dbReference type="NCBI Taxonomy" id="157652"/>
    <lineage>
        <taxon>Eukaryota</taxon>
        <taxon>Viridiplantae</taxon>
        <taxon>Streptophyta</taxon>
        <taxon>Embryophyta</taxon>
        <taxon>Tracheophyta</taxon>
        <taxon>Spermatophyta</taxon>
        <taxon>Magnoliopsida</taxon>
        <taxon>eudicotyledons</taxon>
        <taxon>Gunneridae</taxon>
        <taxon>Pentapetalae</taxon>
        <taxon>rosids</taxon>
        <taxon>fabids</taxon>
        <taxon>Fabales</taxon>
        <taxon>Fabaceae</taxon>
        <taxon>Papilionoideae</taxon>
        <taxon>50 kb inversion clade</taxon>
        <taxon>NPAAA clade</taxon>
        <taxon>indigoferoid/millettioid clade</taxon>
        <taxon>Phaseoleae</taxon>
        <taxon>Mucuna</taxon>
    </lineage>
</organism>
<name>A0A371GFA8_MUCPR</name>
<feature type="non-terminal residue" evidence="1">
    <location>
        <position position="1"/>
    </location>
</feature>
<proteinExistence type="predicted"/>
<dbReference type="PANTHER" id="PTHR35046">
    <property type="entry name" value="ZINC KNUCKLE (CCHC-TYPE) FAMILY PROTEIN"/>
    <property type="match status" value="1"/>
</dbReference>
<accession>A0A371GFA8</accession>
<evidence type="ECO:0000313" key="1">
    <source>
        <dbReference type="EMBL" id="RDX89234.1"/>
    </source>
</evidence>
<dbReference type="PANTHER" id="PTHR35046:SF9">
    <property type="entry name" value="RNA-DIRECTED DNA POLYMERASE"/>
    <property type="match status" value="1"/>
</dbReference>
<dbReference type="AlphaFoldDB" id="A0A371GFA8"/>
<comment type="caution">
    <text evidence="1">The sequence shown here is derived from an EMBL/GenBank/DDBJ whole genome shotgun (WGS) entry which is preliminary data.</text>
</comment>
<dbReference type="Gene3D" id="3.10.10.10">
    <property type="entry name" value="HIV Type 1 Reverse Transcriptase, subunit A, domain 1"/>
    <property type="match status" value="1"/>
</dbReference>
<gene>
    <name evidence="1" type="ORF">CR513_29062</name>
</gene>
<protein>
    <submittedName>
        <fullName evidence="1">Uncharacterized protein</fullName>
    </submittedName>
</protein>
<dbReference type="EMBL" id="QJKJ01005729">
    <property type="protein sequence ID" value="RDX89234.1"/>
    <property type="molecule type" value="Genomic_DNA"/>
</dbReference>
<sequence>MVFVTTEYFRSTTSHHNLMKRVCVHKKNLSSNKLINNIQMSLPSNRRTSSKEGLSYLFIGIEHHIDFILGATLPNRVAYRENPEESKEIQQQASNLVENGWIKESVSPYAIPIILVPKKDDTWCMKKPKRKPSKL</sequence>
<dbReference type="SUPFAM" id="SSF56672">
    <property type="entry name" value="DNA/RNA polymerases"/>
    <property type="match status" value="1"/>
</dbReference>
<dbReference type="OrthoDB" id="2431547at2759"/>
<dbReference type="Proteomes" id="UP000257109">
    <property type="component" value="Unassembled WGS sequence"/>
</dbReference>
<reference evidence="1" key="1">
    <citation type="submission" date="2018-05" db="EMBL/GenBank/DDBJ databases">
        <title>Draft genome of Mucuna pruriens seed.</title>
        <authorList>
            <person name="Nnadi N.E."/>
            <person name="Vos R."/>
            <person name="Hasami M.H."/>
            <person name="Devisetty U.K."/>
            <person name="Aguiy J.C."/>
        </authorList>
    </citation>
    <scope>NUCLEOTIDE SEQUENCE [LARGE SCALE GENOMIC DNA]</scope>
    <source>
        <strain evidence="1">JCA_2017</strain>
    </source>
</reference>
<dbReference type="InterPro" id="IPR043502">
    <property type="entry name" value="DNA/RNA_pol_sf"/>
</dbReference>
<evidence type="ECO:0000313" key="2">
    <source>
        <dbReference type="Proteomes" id="UP000257109"/>
    </source>
</evidence>